<accession>A0A1V1NYX2</accession>
<reference evidence="2" key="1">
    <citation type="submission" date="2012-11" db="EMBL/GenBank/DDBJ databases">
        <authorList>
            <person name="Lucero-Rivera Y.E."/>
            <person name="Tovar-Ramirez D."/>
        </authorList>
    </citation>
    <scope>NUCLEOTIDE SEQUENCE [LARGE SCALE GENOMIC DNA]</scope>
    <source>
        <strain evidence="2">Araruama</strain>
    </source>
</reference>
<dbReference type="AlphaFoldDB" id="A0A1V1NYX2"/>
<dbReference type="EMBL" id="ATBP01001208">
    <property type="protein sequence ID" value="ETR67799.1"/>
    <property type="molecule type" value="Genomic_DNA"/>
</dbReference>
<dbReference type="InterPro" id="IPR012337">
    <property type="entry name" value="RNaseH-like_sf"/>
</dbReference>
<organism evidence="1 2">
    <name type="scientific">Candidatus Magnetoglobus multicellularis str. Araruama</name>
    <dbReference type="NCBI Taxonomy" id="890399"/>
    <lineage>
        <taxon>Bacteria</taxon>
        <taxon>Pseudomonadati</taxon>
        <taxon>Thermodesulfobacteriota</taxon>
        <taxon>Desulfobacteria</taxon>
        <taxon>Desulfobacterales</taxon>
        <taxon>Desulfobacteraceae</taxon>
        <taxon>Candidatus Magnetoglobus</taxon>
    </lineage>
</organism>
<proteinExistence type="predicted"/>
<sequence length="204" mass="24017">MKNLSNDTLPWSVAILIDSTFLNRSSLHGENIHRFNHGKGFIIGHRWTNIVLIINNTVIPLPPIEFYTKKYCKDNNIEYVTENEAIIEYLKKLNLNEYIGRHDPKKIVVMGDSAYDDKRIENIIKDKKWSFVMSLKKKRSVKSEHKFNFKPKSHGWCGVDIFFKNHRRLKWQTIRVKPNGVKKNDWNIVSDILSDTFDMLEKLG</sequence>
<comment type="caution">
    <text evidence="1">The sequence shown here is derived from an EMBL/GenBank/DDBJ whole genome shotgun (WGS) entry which is preliminary data.</text>
</comment>
<gene>
    <name evidence="1" type="ORF">OMM_04945</name>
</gene>
<protein>
    <recommendedName>
        <fullName evidence="3">Transposase IS701-like DDE domain-containing protein</fullName>
    </recommendedName>
</protein>
<dbReference type="Proteomes" id="UP000189670">
    <property type="component" value="Unassembled WGS sequence"/>
</dbReference>
<dbReference type="SUPFAM" id="SSF53098">
    <property type="entry name" value="Ribonuclease H-like"/>
    <property type="match status" value="1"/>
</dbReference>
<evidence type="ECO:0000313" key="1">
    <source>
        <dbReference type="EMBL" id="ETR67799.1"/>
    </source>
</evidence>
<evidence type="ECO:0008006" key="3">
    <source>
        <dbReference type="Google" id="ProtNLM"/>
    </source>
</evidence>
<name>A0A1V1NYX2_9BACT</name>
<evidence type="ECO:0000313" key="2">
    <source>
        <dbReference type="Proteomes" id="UP000189670"/>
    </source>
</evidence>